<evidence type="ECO:0000313" key="1">
    <source>
        <dbReference type="EMBL" id="MBW0566293.1"/>
    </source>
</evidence>
<dbReference type="EMBL" id="AVOT02078867">
    <property type="protein sequence ID" value="MBW0566293.1"/>
    <property type="molecule type" value="Genomic_DNA"/>
</dbReference>
<dbReference type="PROSITE" id="PS60000">
    <property type="entry name" value="CHITOSANASE_46_80"/>
    <property type="match status" value="1"/>
</dbReference>
<dbReference type="InterPro" id="IPR023099">
    <property type="entry name" value="Glyco_hydro_46_N"/>
</dbReference>
<keyword evidence="2" id="KW-1185">Reference proteome</keyword>
<dbReference type="AlphaFoldDB" id="A0A9Q3JQ18"/>
<dbReference type="OrthoDB" id="76114at2759"/>
<dbReference type="SUPFAM" id="SSF53955">
    <property type="entry name" value="Lysozyme-like"/>
    <property type="match status" value="1"/>
</dbReference>
<dbReference type="GO" id="GO:0016977">
    <property type="term" value="F:chitosanase activity"/>
    <property type="evidence" value="ECO:0007669"/>
    <property type="project" value="InterPro"/>
</dbReference>
<accession>A0A9Q3JQ18</accession>
<organism evidence="1 2">
    <name type="scientific">Austropuccinia psidii MF-1</name>
    <dbReference type="NCBI Taxonomy" id="1389203"/>
    <lineage>
        <taxon>Eukaryota</taxon>
        <taxon>Fungi</taxon>
        <taxon>Dikarya</taxon>
        <taxon>Basidiomycota</taxon>
        <taxon>Pucciniomycotina</taxon>
        <taxon>Pucciniomycetes</taxon>
        <taxon>Pucciniales</taxon>
        <taxon>Sphaerophragmiaceae</taxon>
        <taxon>Austropuccinia</taxon>
    </lineage>
</organism>
<sequence length="273" mass="31008">MPSFSSIFKFFLAQRITPTKLGWTVSSNEAIRPNGELPFESLSGEMTKNQCNVIMSLVSIAENSTTKWWENYNYCEDINDGRGMTVSLVGFCSGTGDLLWVFENLKRSSPGHPLKKYVSRLEKLNGTTSTKGLHKLADDLRLYGDLDWKQAVWAGIIHFYWEPAMKFSRLIGLQYPITKGFLFDIALNHGGDQMSQMAKKVVVCTPKRGGDEKMWLSELIQVRKNIIQTIDPSTNFGQTDRCQMWNDLLESGNITLDMPIKNIMCYGDQFDIC</sequence>
<dbReference type="Proteomes" id="UP000765509">
    <property type="component" value="Unassembled WGS sequence"/>
</dbReference>
<gene>
    <name evidence="1" type="ORF">O181_106008</name>
</gene>
<name>A0A9Q3JQ18_9BASI</name>
<dbReference type="InterPro" id="IPR023346">
    <property type="entry name" value="Lysozyme-like_dom_sf"/>
</dbReference>
<dbReference type="Gene3D" id="3.30.386.10">
    <property type="entry name" value="Chitosanase, subunit A, domain 2"/>
    <property type="match status" value="1"/>
</dbReference>
<dbReference type="GO" id="GO:0005975">
    <property type="term" value="P:carbohydrate metabolic process"/>
    <property type="evidence" value="ECO:0007669"/>
    <property type="project" value="InterPro"/>
</dbReference>
<proteinExistence type="predicted"/>
<dbReference type="InterPro" id="IPR000400">
    <property type="entry name" value="Glyco_hydro_46"/>
</dbReference>
<dbReference type="Pfam" id="PF01374">
    <property type="entry name" value="Glyco_hydro_46"/>
    <property type="match status" value="1"/>
</dbReference>
<comment type="caution">
    <text evidence="1">The sequence shown here is derived from an EMBL/GenBank/DDBJ whole genome shotgun (WGS) entry which is preliminary data.</text>
</comment>
<protein>
    <submittedName>
        <fullName evidence="1">Uncharacterized protein</fullName>
    </submittedName>
</protein>
<reference evidence="1" key="1">
    <citation type="submission" date="2021-03" db="EMBL/GenBank/DDBJ databases">
        <title>Draft genome sequence of rust myrtle Austropuccinia psidii MF-1, a brazilian biotype.</title>
        <authorList>
            <person name="Quecine M.C."/>
            <person name="Pachon D.M.R."/>
            <person name="Bonatelli M.L."/>
            <person name="Correr F.H."/>
            <person name="Franceschini L.M."/>
            <person name="Leite T.F."/>
            <person name="Margarido G.R.A."/>
            <person name="Almeida C.A."/>
            <person name="Ferrarezi J.A."/>
            <person name="Labate C.A."/>
        </authorList>
    </citation>
    <scope>NUCLEOTIDE SEQUENCE</scope>
    <source>
        <strain evidence="1">MF-1</strain>
    </source>
</reference>
<dbReference type="Gene3D" id="1.20.141.10">
    <property type="entry name" value="Chitosanase, subunit A, domain 1"/>
    <property type="match status" value="1"/>
</dbReference>
<evidence type="ECO:0000313" key="2">
    <source>
        <dbReference type="Proteomes" id="UP000765509"/>
    </source>
</evidence>
<dbReference type="GO" id="GO:0005576">
    <property type="term" value="C:extracellular region"/>
    <property type="evidence" value="ECO:0007669"/>
    <property type="project" value="InterPro"/>
</dbReference>